<dbReference type="Proteomes" id="UP000434639">
    <property type="component" value="Unassembled WGS sequence"/>
</dbReference>
<evidence type="ECO:0008006" key="3">
    <source>
        <dbReference type="Google" id="ProtNLM"/>
    </source>
</evidence>
<gene>
    <name evidence="1" type="ORF">GKZ89_19360</name>
</gene>
<comment type="caution">
    <text evidence="1">The sequence shown here is derived from an EMBL/GenBank/DDBJ whole genome shotgun (WGS) entry which is preliminary data.</text>
</comment>
<organism evidence="1 2">
    <name type="scientific">Metabacillus mangrovi</name>
    <dbReference type="NCBI Taxonomy" id="1491830"/>
    <lineage>
        <taxon>Bacteria</taxon>
        <taxon>Bacillati</taxon>
        <taxon>Bacillota</taxon>
        <taxon>Bacilli</taxon>
        <taxon>Bacillales</taxon>
        <taxon>Bacillaceae</taxon>
        <taxon>Metabacillus</taxon>
    </lineage>
</organism>
<dbReference type="AlphaFoldDB" id="A0A7X2S9E0"/>
<dbReference type="EMBL" id="WMIB01000032">
    <property type="protein sequence ID" value="MTH55556.1"/>
    <property type="molecule type" value="Genomic_DNA"/>
</dbReference>
<accession>A0A7X2S9E0</accession>
<dbReference type="RefSeq" id="WP_155114052.1">
    <property type="nucleotide sequence ID" value="NZ_WMIB01000032.1"/>
</dbReference>
<evidence type="ECO:0000313" key="1">
    <source>
        <dbReference type="EMBL" id="MTH55556.1"/>
    </source>
</evidence>
<name>A0A7X2S9E0_9BACI</name>
<proteinExistence type="predicted"/>
<reference evidence="1 2" key="1">
    <citation type="journal article" date="2017" name="Int. J. Syst. Evol. Microbiol.">
        <title>Bacillus mangrovi sp. nov., isolated from a sediment sample from a mangrove forest.</title>
        <authorList>
            <person name="Gupta V."/>
            <person name="Singh P.K."/>
            <person name="Korpole S."/>
            <person name="Tanuku N.R.S."/>
            <person name="Pinnaka A.K."/>
        </authorList>
    </citation>
    <scope>NUCLEOTIDE SEQUENCE [LARGE SCALE GENOMIC DNA]</scope>
    <source>
        <strain evidence="1 2">KCTC 33872</strain>
    </source>
</reference>
<protein>
    <recommendedName>
        <fullName evidence="3">HNH endonuclease</fullName>
    </recommendedName>
</protein>
<dbReference type="OrthoDB" id="2186822at2"/>
<keyword evidence="2" id="KW-1185">Reference proteome</keyword>
<sequence>MVIFRKTGKIIGTVGGGLIGGTFKVAGKAVGSKWKGTGEWLEDVGDNVQSASKIALDNIGQFVDGAVQGTYGAIKKDEYYKQNGLNDLQDSASKTIKGISSSLKYTVSNAGNTYKGFTSGDREQAINGLKNLGKVVAVSGLAIGIIDLVDGAEIVEAEEIETRNDYLSGYVHPETGVHFVEKTVVDLPNGQVIEGTFPIFDETFNVMIAEELYLETDNVHFEVANETLYQAITDNPNIANELGFSQADVQGLANGQTPERYTWHHNEEPGLLQLVDIETHAQTAHTGGRTIWGGGSDYR</sequence>
<evidence type="ECO:0000313" key="2">
    <source>
        <dbReference type="Proteomes" id="UP000434639"/>
    </source>
</evidence>
<dbReference type="Pfam" id="PF12639">
    <property type="entry name" value="Colicin-DNase"/>
    <property type="match status" value="1"/>
</dbReference>